<evidence type="ECO:0000313" key="3">
    <source>
        <dbReference type="EMBL" id="BAN23252.1"/>
    </source>
</evidence>
<dbReference type="KEGG" id="buo:BRPE64_ACDS14980"/>
<accession>R4WYH8</accession>
<reference evidence="3 4" key="1">
    <citation type="journal article" date="2013" name="Genome Announc.">
        <title>Complete Genome Sequence of Burkholderia sp. Strain RPE64, Bacterial Symbiont of the Bean Bug Riptortus pedestris.</title>
        <authorList>
            <person name="Shibata T.F."/>
            <person name="Maeda T."/>
            <person name="Nikoh N."/>
            <person name="Yamaguchi K."/>
            <person name="Oshima K."/>
            <person name="Hattori M."/>
            <person name="Nishiyama T."/>
            <person name="Hasebe M."/>
            <person name="Fukatsu T."/>
            <person name="Kikuchi Y."/>
            <person name="Shigenobu S."/>
        </authorList>
    </citation>
    <scope>NUCLEOTIDE SEQUENCE [LARGE SCALE GENOMIC DNA]</scope>
</reference>
<keyword evidence="4" id="KW-1185">Reference proteome</keyword>
<feature type="compositionally biased region" description="Low complexity" evidence="1">
    <location>
        <begin position="507"/>
        <end position="521"/>
    </location>
</feature>
<dbReference type="HOGENOM" id="CLU_488066_0_0_4"/>
<dbReference type="PATRIC" id="fig|758793.3.peg.1499"/>
<keyword evidence="2" id="KW-0812">Transmembrane</keyword>
<evidence type="ECO:0000256" key="1">
    <source>
        <dbReference type="SAM" id="MobiDB-lite"/>
    </source>
</evidence>
<proteinExistence type="predicted"/>
<dbReference type="Proteomes" id="UP000013966">
    <property type="component" value="Chromosome 1"/>
</dbReference>
<evidence type="ECO:0008006" key="5">
    <source>
        <dbReference type="Google" id="ProtNLM"/>
    </source>
</evidence>
<protein>
    <recommendedName>
        <fullName evidence="5">Transmembrane protein</fullName>
    </recommendedName>
</protein>
<name>R4WYH8_9BURK</name>
<keyword evidence="2" id="KW-0472">Membrane</keyword>
<organism evidence="3 4">
    <name type="scientific">Caballeronia insecticola</name>
    <dbReference type="NCBI Taxonomy" id="758793"/>
    <lineage>
        <taxon>Bacteria</taxon>
        <taxon>Pseudomonadati</taxon>
        <taxon>Pseudomonadota</taxon>
        <taxon>Betaproteobacteria</taxon>
        <taxon>Burkholderiales</taxon>
        <taxon>Burkholderiaceae</taxon>
        <taxon>Caballeronia</taxon>
    </lineage>
</organism>
<dbReference type="EMBL" id="AP013058">
    <property type="protein sequence ID" value="BAN23252.1"/>
    <property type="molecule type" value="Genomic_DNA"/>
</dbReference>
<evidence type="ECO:0000256" key="2">
    <source>
        <dbReference type="SAM" id="Phobius"/>
    </source>
</evidence>
<sequence>MSVPTTPEFAGHGARGENEPPASENKGDTDADNGHGQPGPRVAADLAKCEALISHAAETGTLLTKEDVDAVRNARAAFDDGVWNRTIGSAFYAAMSRIAASVQYPGRRIVDDLDHCRDMVSYGAQNGRLLDEHDIEAMSKARAAQQDHTWNPEIESAFYAAMSRIAHAVTPVVAETAGEEAREGARRAIRIYTHSAIALTLLVVSLSCLLFVANQVSTDIAMVVKGNDTAALTLHNQLQAHAVAIAEADKKKDLAAIVALQNSQPALQIKEELQNFATNNRQLFADVSRISAFTTSLGLGAIRSPYKAPCDAEENVLNFQGAYRTSHSPKYYDGQVGSGDWQCNPDVARKVLEITLPLLAKPNAEPGDTNPPSDVDAVQQGFQKIAVYQDIRAMALYANDIILSIVGAVTGFLLPVLYAWLGACAAILRQLSADSAANTFHPEHSKVANRAHVTSAIIVGISIGLFSKLLEGGKDVSPLAVAFIAGYASDKFFFFVDRLVGAMFPPRADAPARPARPDGGAPRPPGPNGPSATSGPPKQAVARATLPGNAPLGPPPGA</sequence>
<reference evidence="3 4" key="2">
    <citation type="journal article" date="2018" name="Int. J. Syst. Evol. Microbiol.">
        <title>Burkholderia insecticola sp. nov., a gut symbiotic bacterium of the bean bug Riptortus pedestris.</title>
        <authorList>
            <person name="Takeshita K."/>
            <person name="Tamaki H."/>
            <person name="Ohbayashi T."/>
            <person name="Meng X.-Y."/>
            <person name="Sone T."/>
            <person name="Mitani Y."/>
            <person name="Peeters C."/>
            <person name="Kikuchi Y."/>
            <person name="Vandamme P."/>
        </authorList>
    </citation>
    <scope>NUCLEOTIDE SEQUENCE [LARGE SCALE GENOMIC DNA]</scope>
    <source>
        <strain evidence="3">RPE64</strain>
    </source>
</reference>
<evidence type="ECO:0000313" key="4">
    <source>
        <dbReference type="Proteomes" id="UP000013966"/>
    </source>
</evidence>
<feature type="transmembrane region" description="Helical" evidence="2">
    <location>
        <begin position="191"/>
        <end position="213"/>
    </location>
</feature>
<feature type="region of interest" description="Disordered" evidence="1">
    <location>
        <begin position="507"/>
        <end position="558"/>
    </location>
</feature>
<keyword evidence="2" id="KW-1133">Transmembrane helix</keyword>
<feature type="region of interest" description="Disordered" evidence="1">
    <location>
        <begin position="1"/>
        <end position="41"/>
    </location>
</feature>
<dbReference type="AlphaFoldDB" id="R4WYH8"/>
<gene>
    <name evidence="3" type="ORF">BRPE64_ACDS14980</name>
</gene>
<dbReference type="RefSeq" id="WP_016345406.1">
    <property type="nucleotide sequence ID" value="NC_021287.1"/>
</dbReference>
<feature type="transmembrane region" description="Helical" evidence="2">
    <location>
        <begin position="401"/>
        <end position="428"/>
    </location>
</feature>